<dbReference type="PANTHER" id="PTHR45188">
    <property type="entry name" value="DNAJ PROTEIN P58IPK HOMOLOG"/>
    <property type="match status" value="1"/>
</dbReference>
<evidence type="ECO:0000256" key="1">
    <source>
        <dbReference type="ARBA" id="ARBA00022737"/>
    </source>
</evidence>
<sequence length="563" mass="66989">MTKIYIIPEKIPNHFWERDQYEDIILYALGVYGPLKREEFINNNDKGIKNRMNKNTFHKWAKKLKNNNYIIVSRKQKYSIYTITNLGINKLLKRLKAYNLDVKTILELEQKAVSKKISQITPFFKTFDIINRGIMIEFLKLKNEISREKFKNFTEEKLDKLILYLILNHPKFYDASECINISIEDFIKKYSKGILSKEELKLFLQKINVEKINEISFYRLKLIKSGVNLYFRSTEEYGRIFEITIQAILREHYYLQYLLNNSFHEIIINEICEEVLSILIDKYNLFHKDLETPLYNKIKHYLLNLLKNFKKNAFVDRFDLNEIPTLMLTSRLFEFERLDYLQKKALFHLEKAYDASTPFKHRVNLEEVKYYIQKAIEFDNSNSYNYALKAQYFHLRGWYENALEAISKAIKINPLEADYYSDLEGILLSTSQYEEALEAIRKAIELDPKVANYYSDLASVLSFLKQYEDAIGAINMAIKIDPQNIKYYIQKSQYLAYYLYKYKNALKVIEAAFKLNPDKLSLFDLYEGQAGILLSMKNREEAIKIIRKARLLCPNKEIYPNLH</sequence>
<dbReference type="InterPro" id="IPR019734">
    <property type="entry name" value="TPR_rpt"/>
</dbReference>
<dbReference type="Gene3D" id="1.25.40.10">
    <property type="entry name" value="Tetratricopeptide repeat domain"/>
    <property type="match status" value="1"/>
</dbReference>
<dbReference type="AlphaFoldDB" id="A0A0F9Q307"/>
<dbReference type="InterPro" id="IPR011990">
    <property type="entry name" value="TPR-like_helical_dom_sf"/>
</dbReference>
<accession>A0A0F9Q307</accession>
<organism evidence="2">
    <name type="scientific">marine sediment metagenome</name>
    <dbReference type="NCBI Taxonomy" id="412755"/>
    <lineage>
        <taxon>unclassified sequences</taxon>
        <taxon>metagenomes</taxon>
        <taxon>ecological metagenomes</taxon>
    </lineage>
</organism>
<dbReference type="SUPFAM" id="SSF48452">
    <property type="entry name" value="TPR-like"/>
    <property type="match status" value="1"/>
</dbReference>
<keyword evidence="1" id="KW-0677">Repeat</keyword>
<dbReference type="EMBL" id="LAZR01002335">
    <property type="protein sequence ID" value="KKN31367.1"/>
    <property type="molecule type" value="Genomic_DNA"/>
</dbReference>
<gene>
    <name evidence="2" type="ORF">LCGC14_0824680</name>
</gene>
<name>A0A0F9Q307_9ZZZZ</name>
<dbReference type="Pfam" id="PF13181">
    <property type="entry name" value="TPR_8"/>
    <property type="match status" value="1"/>
</dbReference>
<reference evidence="2" key="1">
    <citation type="journal article" date="2015" name="Nature">
        <title>Complex archaea that bridge the gap between prokaryotes and eukaryotes.</title>
        <authorList>
            <person name="Spang A."/>
            <person name="Saw J.H."/>
            <person name="Jorgensen S.L."/>
            <person name="Zaremba-Niedzwiedzka K."/>
            <person name="Martijn J."/>
            <person name="Lind A.E."/>
            <person name="van Eijk R."/>
            <person name="Schleper C."/>
            <person name="Guy L."/>
            <person name="Ettema T.J."/>
        </authorList>
    </citation>
    <scope>NUCLEOTIDE SEQUENCE</scope>
</reference>
<dbReference type="PROSITE" id="PS50005">
    <property type="entry name" value="TPR"/>
    <property type="match status" value="3"/>
</dbReference>
<dbReference type="SMART" id="SM00028">
    <property type="entry name" value="TPR"/>
    <property type="match status" value="4"/>
</dbReference>
<proteinExistence type="predicted"/>
<protein>
    <submittedName>
        <fullName evidence="2">Uncharacterized protein</fullName>
    </submittedName>
</protein>
<comment type="caution">
    <text evidence="2">The sequence shown here is derived from an EMBL/GenBank/DDBJ whole genome shotgun (WGS) entry which is preliminary data.</text>
</comment>
<evidence type="ECO:0000313" key="2">
    <source>
        <dbReference type="EMBL" id="KKN31367.1"/>
    </source>
</evidence>
<dbReference type="PANTHER" id="PTHR45188:SF2">
    <property type="entry name" value="DNAJ HOMOLOG SUBFAMILY C MEMBER 7"/>
    <property type="match status" value="1"/>
</dbReference>
<dbReference type="PROSITE" id="PS50293">
    <property type="entry name" value="TPR_REGION"/>
    <property type="match status" value="1"/>
</dbReference>
<dbReference type="Pfam" id="PF14559">
    <property type="entry name" value="TPR_19"/>
    <property type="match status" value="1"/>
</dbReference>